<sequence>MEKKKEKRKPFYSILISIITYGFFLGIGYIIGLFFEIPAFISYSIFFLFGFLAVAVDIPDDKMKILKQLPLLRRHFSLMHRVNQKLGDSAQEGNLKSAFKFVIGIISITLYLFWMNIMIISIKYLLNLTIGTEDPFRFTEAFFSLLGAGIMAYFVWLKAFYKDNIRIKTLFSSGNLSGKIKSFSKSISLGMKLMMIFFGYLIFVGALSLFLLGTSFYNEYLLIFLYGCAGFWIFLSLLLLLIFLITKPKK</sequence>
<feature type="transmembrane region" description="Helical" evidence="1">
    <location>
        <begin position="193"/>
        <end position="217"/>
    </location>
</feature>
<evidence type="ECO:0000313" key="2">
    <source>
        <dbReference type="EMBL" id="UYP46891.1"/>
    </source>
</evidence>
<feature type="transmembrane region" description="Helical" evidence="1">
    <location>
        <begin position="101"/>
        <end position="122"/>
    </location>
</feature>
<keyword evidence="1" id="KW-0812">Transmembrane</keyword>
<dbReference type="EMBL" id="CP104013">
    <property type="protein sequence ID" value="UYP46891.1"/>
    <property type="molecule type" value="Genomic_DNA"/>
</dbReference>
<gene>
    <name evidence="2" type="ORF">NEF87_003176</name>
</gene>
<feature type="transmembrane region" description="Helical" evidence="1">
    <location>
        <begin position="40"/>
        <end position="58"/>
    </location>
</feature>
<evidence type="ECO:0000256" key="1">
    <source>
        <dbReference type="SAM" id="Phobius"/>
    </source>
</evidence>
<accession>A0ABY6HWD4</accession>
<dbReference type="Proteomes" id="UP001208689">
    <property type="component" value="Chromosome"/>
</dbReference>
<keyword evidence="1" id="KW-0472">Membrane</keyword>
<protein>
    <submittedName>
        <fullName evidence="2">Uncharacterized protein</fullName>
    </submittedName>
</protein>
<reference evidence="2" key="1">
    <citation type="submission" date="2022-09" db="EMBL/GenBank/DDBJ databases">
        <title>Actin cytoskeleton and complex cell architecture in an #Asgard archaeon.</title>
        <authorList>
            <person name="Ponce Toledo R.I."/>
            <person name="Schleper C."/>
            <person name="Rodrigues Oliveira T."/>
            <person name="Wollweber F."/>
            <person name="Xu J."/>
            <person name="Rittmann S."/>
            <person name="Klingl A."/>
            <person name="Pilhofer M."/>
        </authorList>
    </citation>
    <scope>NUCLEOTIDE SEQUENCE</scope>
    <source>
        <strain evidence="2">B-35</strain>
    </source>
</reference>
<feature type="transmembrane region" description="Helical" evidence="1">
    <location>
        <begin position="142"/>
        <end position="161"/>
    </location>
</feature>
<feature type="transmembrane region" description="Helical" evidence="1">
    <location>
        <begin position="223"/>
        <end position="245"/>
    </location>
</feature>
<feature type="transmembrane region" description="Helical" evidence="1">
    <location>
        <begin position="12"/>
        <end position="34"/>
    </location>
</feature>
<keyword evidence="3" id="KW-1185">Reference proteome</keyword>
<keyword evidence="1" id="KW-1133">Transmembrane helix</keyword>
<name>A0ABY6HWD4_9ARCH</name>
<organism evidence="2 3">
    <name type="scientific">Candidatus Lokiarchaeum ossiferum</name>
    <dbReference type="NCBI Taxonomy" id="2951803"/>
    <lineage>
        <taxon>Archaea</taxon>
        <taxon>Promethearchaeati</taxon>
        <taxon>Promethearchaeota</taxon>
        <taxon>Promethearchaeia</taxon>
        <taxon>Promethearchaeales</taxon>
        <taxon>Promethearchaeaceae</taxon>
        <taxon>Candidatus Lokiarchaeum</taxon>
    </lineage>
</organism>
<evidence type="ECO:0000313" key="3">
    <source>
        <dbReference type="Proteomes" id="UP001208689"/>
    </source>
</evidence>
<proteinExistence type="predicted"/>